<evidence type="ECO:0000313" key="9">
    <source>
        <dbReference type="Proteomes" id="UP000182259"/>
    </source>
</evidence>
<gene>
    <name evidence="7" type="ORF">SAMEA4029009_CIC11G00000000442</name>
    <name evidence="8" type="ORF">SAMEA4029010_CIC11G00000003967</name>
</gene>
<dbReference type="GO" id="GO:0005737">
    <property type="term" value="C:cytoplasm"/>
    <property type="evidence" value="ECO:0007669"/>
    <property type="project" value="UniProtKB-SubCell"/>
</dbReference>
<dbReference type="FunFam" id="3.50.80.10:FF:000001">
    <property type="entry name" value="D-aminoacyl-tRNA deacylase"/>
    <property type="match status" value="1"/>
</dbReference>
<comment type="catalytic activity">
    <reaction evidence="4">
        <text>glycyl-tRNA(Ala) + H2O = tRNA(Ala) + glycine + H(+)</text>
        <dbReference type="Rhea" id="RHEA:53744"/>
        <dbReference type="Rhea" id="RHEA-COMP:9657"/>
        <dbReference type="Rhea" id="RHEA-COMP:13640"/>
        <dbReference type="ChEBI" id="CHEBI:15377"/>
        <dbReference type="ChEBI" id="CHEBI:15378"/>
        <dbReference type="ChEBI" id="CHEBI:57305"/>
        <dbReference type="ChEBI" id="CHEBI:78442"/>
        <dbReference type="ChEBI" id="CHEBI:78522"/>
        <dbReference type="EC" id="3.1.1.96"/>
    </reaction>
</comment>
<dbReference type="SUPFAM" id="SSF69500">
    <property type="entry name" value="DTD-like"/>
    <property type="match status" value="1"/>
</dbReference>
<dbReference type="GO" id="GO:0051500">
    <property type="term" value="F:D-tyrosyl-tRNA(Tyr) deacylase activity"/>
    <property type="evidence" value="ECO:0007669"/>
    <property type="project" value="TreeGrafter"/>
</dbReference>
<protein>
    <recommendedName>
        <fullName evidence="3 6">D-aminoacyl-tRNA deacylase</fullName>
        <ecNumber evidence="2 6">3.1.1.96</ecNumber>
    </recommendedName>
</protein>
<dbReference type="EMBL" id="LT635766">
    <property type="protein sequence ID" value="SGZ54633.1"/>
    <property type="molecule type" value="Genomic_DNA"/>
</dbReference>
<evidence type="ECO:0000313" key="8">
    <source>
        <dbReference type="EMBL" id="SGZ54701.1"/>
    </source>
</evidence>
<dbReference type="EMBL" id="LT635759">
    <property type="protein sequence ID" value="SGZ54701.1"/>
    <property type="molecule type" value="Genomic_DNA"/>
</dbReference>
<dbReference type="AlphaFoldDB" id="A0A1L0GEH5"/>
<keyword evidence="6" id="KW-0694">RNA-binding</keyword>
<evidence type="ECO:0000256" key="4">
    <source>
        <dbReference type="ARBA" id="ARBA00047676"/>
    </source>
</evidence>
<comment type="subcellular location">
    <subcellularLocation>
        <location evidence="6">Cytoplasm</location>
    </subcellularLocation>
</comment>
<dbReference type="NCBIfam" id="TIGR00256">
    <property type="entry name" value="D-aminoacyl-tRNA deacylase"/>
    <property type="match status" value="1"/>
</dbReference>
<evidence type="ECO:0000256" key="6">
    <source>
        <dbReference type="RuleBase" id="RU003470"/>
    </source>
</evidence>
<dbReference type="PANTHER" id="PTHR10472">
    <property type="entry name" value="D-TYROSYL-TRNA TYR DEACYLASE"/>
    <property type="match status" value="1"/>
</dbReference>
<proteinExistence type="inferred from homology"/>
<keyword evidence="6" id="KW-0963">Cytoplasm</keyword>
<dbReference type="Pfam" id="PF02580">
    <property type="entry name" value="Tyr_Deacylase"/>
    <property type="match status" value="1"/>
</dbReference>
<keyword evidence="10" id="KW-1185">Reference proteome</keyword>
<evidence type="ECO:0000256" key="5">
    <source>
        <dbReference type="ARBA" id="ARBA00048018"/>
    </source>
</evidence>
<keyword evidence="6" id="KW-0820">tRNA-binding</keyword>
<dbReference type="PANTHER" id="PTHR10472:SF5">
    <property type="entry name" value="D-AMINOACYL-TRNA DEACYLASE 1"/>
    <property type="match status" value="1"/>
</dbReference>
<comment type="similarity">
    <text evidence="1 6">Belongs to the DTD family.</text>
</comment>
<evidence type="ECO:0000256" key="3">
    <source>
        <dbReference type="ARBA" id="ARBA00020007"/>
    </source>
</evidence>
<evidence type="ECO:0000313" key="7">
    <source>
        <dbReference type="EMBL" id="SGZ54633.1"/>
    </source>
</evidence>
<evidence type="ECO:0000256" key="1">
    <source>
        <dbReference type="ARBA" id="ARBA00009673"/>
    </source>
</evidence>
<sequence>MRVVIQKVKRASVTVDDVIVSSINRGLMILVGVSTSDTSDDVSRLVKKISTLRLFEDFSNPPPEQSKWDGKPWSSSLAADKELSVLSVSQFTLYGTIKKGTKPDFHKAAKGPDAIHLYQDFLAGLRKELGSDDRVQDGRFGEKMEVDLVNDGPVTIVWDTRDSTL</sequence>
<keyword evidence="6" id="KW-0378">Hydrolase</keyword>
<dbReference type="Proteomes" id="UP000182259">
    <property type="component" value="Chromosome III"/>
</dbReference>
<name>A0A1L0GEH5_9ASCO</name>
<comment type="catalytic activity">
    <reaction evidence="5">
        <text>a D-aminoacyl-tRNA + H2O = a tRNA + a D-alpha-amino acid + H(+)</text>
        <dbReference type="Rhea" id="RHEA:13953"/>
        <dbReference type="Rhea" id="RHEA-COMP:10123"/>
        <dbReference type="Rhea" id="RHEA-COMP:10124"/>
        <dbReference type="ChEBI" id="CHEBI:15377"/>
        <dbReference type="ChEBI" id="CHEBI:15378"/>
        <dbReference type="ChEBI" id="CHEBI:59871"/>
        <dbReference type="ChEBI" id="CHEBI:78442"/>
        <dbReference type="ChEBI" id="CHEBI:79333"/>
        <dbReference type="EC" id="3.1.1.96"/>
    </reaction>
</comment>
<accession>A0A1L0GEH5</accession>
<dbReference type="EC" id="3.1.1.96" evidence="2 6"/>
<dbReference type="InterPro" id="IPR023509">
    <property type="entry name" value="DTD-like_sf"/>
</dbReference>
<dbReference type="Gene3D" id="3.50.80.10">
    <property type="entry name" value="D-tyrosyl-tRNA(Tyr) deacylase"/>
    <property type="match status" value="1"/>
</dbReference>
<dbReference type="OrthoDB" id="275783at2759"/>
<evidence type="ECO:0000313" key="10">
    <source>
        <dbReference type="Proteomes" id="UP000182334"/>
    </source>
</evidence>
<evidence type="ECO:0000256" key="2">
    <source>
        <dbReference type="ARBA" id="ARBA00013056"/>
    </source>
</evidence>
<dbReference type="Proteomes" id="UP000182334">
    <property type="component" value="Chromosome IV"/>
</dbReference>
<reference evidence="9 10" key="1">
    <citation type="submission" date="2016-10" db="EMBL/GenBank/DDBJ databases">
        <authorList>
            <person name="de Groot N.N."/>
        </authorList>
    </citation>
    <scope>NUCLEOTIDE SEQUENCE [LARGE SCALE GENOMIC DNA]</scope>
    <source>
        <strain evidence="8 10">CBS 141442</strain>
        <strain evidence="7 9">PYCC 4715</strain>
    </source>
</reference>
<dbReference type="STRING" id="45354.A0A1L0GEH5"/>
<dbReference type="InterPro" id="IPR003732">
    <property type="entry name" value="Daa-tRNA_deacyls_DTD"/>
</dbReference>
<organism evidence="8 10">
    <name type="scientific">Sungouiella intermedia</name>
    <dbReference type="NCBI Taxonomy" id="45354"/>
    <lineage>
        <taxon>Eukaryota</taxon>
        <taxon>Fungi</taxon>
        <taxon>Dikarya</taxon>
        <taxon>Ascomycota</taxon>
        <taxon>Saccharomycotina</taxon>
        <taxon>Pichiomycetes</taxon>
        <taxon>Metschnikowiaceae</taxon>
        <taxon>Sungouiella</taxon>
    </lineage>
</organism>
<dbReference type="GO" id="GO:0000049">
    <property type="term" value="F:tRNA binding"/>
    <property type="evidence" value="ECO:0007669"/>
    <property type="project" value="UniProtKB-KW"/>
</dbReference>
<dbReference type="HAMAP" id="MF_00518">
    <property type="entry name" value="Deacylase_Dtd"/>
    <property type="match status" value="1"/>
</dbReference>